<name>A0ABX2T9U6_9PROT</name>
<reference evidence="1 2" key="1">
    <citation type="submission" date="2020-05" db="EMBL/GenBank/DDBJ databases">
        <title>Azospirillum oleiclasticum sp. nov, a nitrogen-fixing and heavy crude oil-emulsifying bacterium isolated from the crude oil of Yumen Oilfield.</title>
        <authorList>
            <person name="Wu D."/>
            <person name="Cai M."/>
            <person name="Zhang X."/>
        </authorList>
    </citation>
    <scope>NUCLEOTIDE SEQUENCE [LARGE SCALE GENOMIC DNA]</scope>
    <source>
        <strain evidence="1 2">ROY-1-1-2</strain>
    </source>
</reference>
<dbReference type="Pfam" id="PF05973">
    <property type="entry name" value="Gp49"/>
    <property type="match status" value="1"/>
</dbReference>
<keyword evidence="2" id="KW-1185">Reference proteome</keyword>
<dbReference type="EMBL" id="JABFDB010000008">
    <property type="protein sequence ID" value="NYZ20590.1"/>
    <property type="molecule type" value="Genomic_DNA"/>
</dbReference>
<accession>A0ABX2T9U6</accession>
<comment type="caution">
    <text evidence="1">The sequence shown here is derived from an EMBL/GenBank/DDBJ whole genome shotgun (WGS) entry which is preliminary data.</text>
</comment>
<sequence>MTWTVETLDHRVDDELRALSPDLRARFVRIAQLLEEYGPFAVREPHVKPLGDKLWEMRMKGKDGIARAVYVTAVERRLVVLHVFAKKTQKTPASALATARRRGKEAGLLWRGFPTCTGIGLAMPSIGTPTTRSSPNFPSPAN</sequence>
<dbReference type="InterPro" id="IPR009241">
    <property type="entry name" value="HigB-like"/>
</dbReference>
<organism evidence="1 2">
    <name type="scientific">Azospirillum oleiclasticum</name>
    <dbReference type="NCBI Taxonomy" id="2735135"/>
    <lineage>
        <taxon>Bacteria</taxon>
        <taxon>Pseudomonadati</taxon>
        <taxon>Pseudomonadota</taxon>
        <taxon>Alphaproteobacteria</taxon>
        <taxon>Rhodospirillales</taxon>
        <taxon>Azospirillaceae</taxon>
        <taxon>Azospirillum</taxon>
    </lineage>
</organism>
<protein>
    <submittedName>
        <fullName evidence="1">Type II toxin-antitoxin system RelE/ParE family toxin</fullName>
    </submittedName>
</protein>
<evidence type="ECO:0000313" key="2">
    <source>
        <dbReference type="Proteomes" id="UP000584642"/>
    </source>
</evidence>
<gene>
    <name evidence="1" type="ORF">HND93_12785</name>
</gene>
<proteinExistence type="predicted"/>
<evidence type="ECO:0000313" key="1">
    <source>
        <dbReference type="EMBL" id="NYZ20590.1"/>
    </source>
</evidence>
<dbReference type="Proteomes" id="UP000584642">
    <property type="component" value="Unassembled WGS sequence"/>
</dbReference>